<organism evidence="1 2">
    <name type="scientific">Caballeronia sordidicola</name>
    <name type="common">Burkholderia sordidicola</name>
    <dbReference type="NCBI Taxonomy" id="196367"/>
    <lineage>
        <taxon>Bacteria</taxon>
        <taxon>Pseudomonadati</taxon>
        <taxon>Pseudomonadota</taxon>
        <taxon>Betaproteobacteria</taxon>
        <taxon>Burkholderiales</taxon>
        <taxon>Burkholderiaceae</taxon>
        <taxon>Caballeronia</taxon>
    </lineage>
</organism>
<comment type="caution">
    <text evidence="1">The sequence shown here is derived from an EMBL/GenBank/DDBJ whole genome shotgun (WGS) entry which is preliminary data.</text>
</comment>
<gene>
    <name evidence="1" type="ORF">BSU04_05595</name>
</gene>
<accession>A0A226X8C5</accession>
<name>A0A226X8C5_CABSO</name>
<evidence type="ECO:0000313" key="2">
    <source>
        <dbReference type="Proteomes" id="UP000214720"/>
    </source>
</evidence>
<protein>
    <submittedName>
        <fullName evidence="1">Uncharacterized protein</fullName>
    </submittedName>
</protein>
<sequence>MQGSFAAKTAVGGRFNFNGCNAALSFDDDRHHACRTIAAWGWPPISR</sequence>
<dbReference type="AlphaFoldDB" id="A0A226X8C5"/>
<dbReference type="EMBL" id="MTHB01000032">
    <property type="protein sequence ID" value="OXC79726.1"/>
    <property type="molecule type" value="Genomic_DNA"/>
</dbReference>
<evidence type="ECO:0000313" key="1">
    <source>
        <dbReference type="EMBL" id="OXC79726.1"/>
    </source>
</evidence>
<dbReference type="Proteomes" id="UP000214720">
    <property type="component" value="Unassembled WGS sequence"/>
</dbReference>
<proteinExistence type="predicted"/>
<reference evidence="2" key="1">
    <citation type="submission" date="2017-01" db="EMBL/GenBank/DDBJ databases">
        <title>Genome Analysis of Deinococcus marmoris KOPRI26562.</title>
        <authorList>
            <person name="Kim J.H."/>
            <person name="Oh H.-M."/>
        </authorList>
    </citation>
    <scope>NUCLEOTIDE SEQUENCE [LARGE SCALE GENOMIC DNA]</scope>
    <source>
        <strain evidence="2">PAMC 26633</strain>
    </source>
</reference>